<feature type="region of interest" description="Disordered" evidence="1">
    <location>
        <begin position="1"/>
        <end position="40"/>
    </location>
</feature>
<evidence type="ECO:0000313" key="2">
    <source>
        <dbReference type="EMBL" id="CAH9110698.1"/>
    </source>
</evidence>
<comment type="caution">
    <text evidence="2">The sequence shown here is derived from an EMBL/GenBank/DDBJ whole genome shotgun (WGS) entry which is preliminary data.</text>
</comment>
<dbReference type="EMBL" id="CAMAPF010000173">
    <property type="protein sequence ID" value="CAH9110698.1"/>
    <property type="molecule type" value="Genomic_DNA"/>
</dbReference>
<proteinExistence type="predicted"/>
<reference evidence="2" key="1">
    <citation type="submission" date="2022-07" db="EMBL/GenBank/DDBJ databases">
        <authorList>
            <person name="Macas J."/>
            <person name="Novak P."/>
            <person name="Neumann P."/>
        </authorList>
    </citation>
    <scope>NUCLEOTIDE SEQUENCE</scope>
</reference>
<gene>
    <name evidence="2" type="ORF">CEPIT_LOCUS19236</name>
</gene>
<feature type="compositionally biased region" description="Polar residues" evidence="1">
    <location>
        <begin position="1"/>
        <end position="10"/>
    </location>
</feature>
<name>A0AAV0DVT7_9ASTE</name>
<evidence type="ECO:0000313" key="3">
    <source>
        <dbReference type="Proteomes" id="UP001152523"/>
    </source>
</evidence>
<organism evidence="2 3">
    <name type="scientific">Cuscuta epithymum</name>
    <dbReference type="NCBI Taxonomy" id="186058"/>
    <lineage>
        <taxon>Eukaryota</taxon>
        <taxon>Viridiplantae</taxon>
        <taxon>Streptophyta</taxon>
        <taxon>Embryophyta</taxon>
        <taxon>Tracheophyta</taxon>
        <taxon>Spermatophyta</taxon>
        <taxon>Magnoliopsida</taxon>
        <taxon>eudicotyledons</taxon>
        <taxon>Gunneridae</taxon>
        <taxon>Pentapetalae</taxon>
        <taxon>asterids</taxon>
        <taxon>lamiids</taxon>
        <taxon>Solanales</taxon>
        <taxon>Convolvulaceae</taxon>
        <taxon>Cuscuteae</taxon>
        <taxon>Cuscuta</taxon>
        <taxon>Cuscuta subgen. Cuscuta</taxon>
    </lineage>
</organism>
<evidence type="ECO:0000256" key="1">
    <source>
        <dbReference type="SAM" id="MobiDB-lite"/>
    </source>
</evidence>
<keyword evidence="3" id="KW-1185">Reference proteome</keyword>
<accession>A0AAV0DVT7</accession>
<sequence length="107" mass="10944">MHTTPLGTMTQGSSGGPSGPIGQNQGDGEDPSESVGAGTVDKLTVQFEGIGLGSPGDDLLLDEGDEADIDSGAAEKGVEAFPVVGTILTDKVVRFQALRDLMASLWR</sequence>
<dbReference type="Proteomes" id="UP001152523">
    <property type="component" value="Unassembled WGS sequence"/>
</dbReference>
<protein>
    <submittedName>
        <fullName evidence="2">Uncharacterized protein</fullName>
    </submittedName>
</protein>
<dbReference type="AlphaFoldDB" id="A0AAV0DVT7"/>